<feature type="compositionally biased region" description="Low complexity" evidence="1">
    <location>
        <begin position="150"/>
        <end position="160"/>
    </location>
</feature>
<keyword evidence="3" id="KW-1185">Reference proteome</keyword>
<reference evidence="2 3" key="1">
    <citation type="journal article" date="2016" name="BMC Genomics">
        <title>Comparative genomics reveals Cyclospora cayetanensis possesses coccidia-like metabolism and invasion components but unique surface antigens.</title>
        <authorList>
            <person name="Liu S."/>
            <person name="Wang L."/>
            <person name="Zheng H."/>
            <person name="Xu Z."/>
            <person name="Roellig D.M."/>
            <person name="Li N."/>
            <person name="Frace M.A."/>
            <person name="Tang K."/>
            <person name="Arrowood M.J."/>
            <person name="Moss D.M."/>
            <person name="Zhang L."/>
            <person name="Feng Y."/>
            <person name="Xiao L."/>
        </authorList>
    </citation>
    <scope>NUCLEOTIDE SEQUENCE [LARGE SCALE GENOMIC DNA]</scope>
    <source>
        <strain evidence="2 3">CHN_HEN01</strain>
    </source>
</reference>
<organism evidence="2 3">
    <name type="scientific">Cyclospora cayetanensis</name>
    <dbReference type="NCBI Taxonomy" id="88456"/>
    <lineage>
        <taxon>Eukaryota</taxon>
        <taxon>Sar</taxon>
        <taxon>Alveolata</taxon>
        <taxon>Apicomplexa</taxon>
        <taxon>Conoidasida</taxon>
        <taxon>Coccidia</taxon>
        <taxon>Eucoccidiorida</taxon>
        <taxon>Eimeriorina</taxon>
        <taxon>Eimeriidae</taxon>
        <taxon>Cyclospora</taxon>
    </lineage>
</organism>
<feature type="compositionally biased region" description="Basic and acidic residues" evidence="1">
    <location>
        <begin position="194"/>
        <end position="213"/>
    </location>
</feature>
<evidence type="ECO:0000256" key="1">
    <source>
        <dbReference type="SAM" id="MobiDB-lite"/>
    </source>
</evidence>
<name>A0A1D3D5U5_9EIME</name>
<dbReference type="VEuPathDB" id="ToxoDB:cyc_03009"/>
<dbReference type="EMBL" id="JROU02000616">
    <property type="protein sequence ID" value="OEH78796.1"/>
    <property type="molecule type" value="Genomic_DNA"/>
</dbReference>
<dbReference type="VEuPathDB" id="ToxoDB:LOC34622785"/>
<sequence>MGDGPEVSQREASWLPLCFSIRGGGGLFTQASHSTVYSWDGGLYSRDLPQVGWAFQCSVVRFLQMGMAAEAGSEELPFECFGACFVAQMVFWCASHPNEPLRLALQIPAKSNWHAARDTKELLRSEHRAWQTYGLAADAASAHPIDSRRSTSSKADSTASAPGVFTTVSSSSGGDGEANNSEDEESSVASCAEGEGRLNEGHRTTGRLASEEGRAVPAAASSLLRFPRIFPGYHFPPQPSAVPTAFFRRPAPQGSKTSNVAETVPPLVVPRSRIQLLQCMIADTAAACGFGRVGAFPGVPAGSSACCLLFPCLSSQRA</sequence>
<protein>
    <submittedName>
        <fullName evidence="2">Uncharacterized protein</fullName>
    </submittedName>
</protein>
<dbReference type="InParanoid" id="A0A1D3D5U5"/>
<feature type="region of interest" description="Disordered" evidence="1">
    <location>
        <begin position="144"/>
        <end position="213"/>
    </location>
</feature>
<comment type="caution">
    <text evidence="2">The sequence shown here is derived from an EMBL/GenBank/DDBJ whole genome shotgun (WGS) entry which is preliminary data.</text>
</comment>
<dbReference type="AlphaFoldDB" id="A0A1D3D5U5"/>
<accession>A0A1D3D5U5</accession>
<proteinExistence type="predicted"/>
<evidence type="ECO:0000313" key="2">
    <source>
        <dbReference type="EMBL" id="OEH78796.1"/>
    </source>
</evidence>
<dbReference type="Proteomes" id="UP000095192">
    <property type="component" value="Unassembled WGS sequence"/>
</dbReference>
<evidence type="ECO:0000313" key="3">
    <source>
        <dbReference type="Proteomes" id="UP000095192"/>
    </source>
</evidence>
<gene>
    <name evidence="2" type="ORF">cyc_03009</name>
</gene>